<name>A0A1C6SR31_9ACTN</name>
<dbReference type="Gene3D" id="3.40.630.30">
    <property type="match status" value="1"/>
</dbReference>
<dbReference type="InterPro" id="IPR031165">
    <property type="entry name" value="GNAT_YJDJ"/>
</dbReference>
<sequence length="157" mass="17274">MTVNLEAEAATREENNAALIAALNEASLSEVESSWELDVINDAERGRWIAALGAEAIAELSYRFVGGRVVLLTTWVDPAYRRNRVATELVARVLDEIRESGKKITVICPVVGEFIARNPEYLDLIDKVHPGAGAYPQHEPAGAQDNEQLTAFEHDMT</sequence>
<proteinExistence type="predicted"/>
<accession>A0A1C6SR31</accession>
<dbReference type="RefSeq" id="WP_091343872.1">
    <property type="nucleotide sequence ID" value="NZ_FMHV01000002.1"/>
</dbReference>
<dbReference type="PROSITE" id="PS51186">
    <property type="entry name" value="GNAT"/>
    <property type="match status" value="1"/>
</dbReference>
<evidence type="ECO:0000259" key="2">
    <source>
        <dbReference type="PROSITE" id="PS51729"/>
    </source>
</evidence>
<dbReference type="STRING" id="568872.GA0070624_4367"/>
<dbReference type="SUPFAM" id="SSF55729">
    <property type="entry name" value="Acyl-CoA N-acyltransferases (Nat)"/>
    <property type="match status" value="1"/>
</dbReference>
<dbReference type="Pfam" id="PF14542">
    <property type="entry name" value="Acetyltransf_CG"/>
    <property type="match status" value="1"/>
</dbReference>
<organism evidence="3 4">
    <name type="scientific">Micromonospora rhizosphaerae</name>
    <dbReference type="NCBI Taxonomy" id="568872"/>
    <lineage>
        <taxon>Bacteria</taxon>
        <taxon>Bacillati</taxon>
        <taxon>Actinomycetota</taxon>
        <taxon>Actinomycetes</taxon>
        <taxon>Micromonosporales</taxon>
        <taxon>Micromonosporaceae</taxon>
        <taxon>Micromonospora</taxon>
    </lineage>
</organism>
<evidence type="ECO:0000313" key="4">
    <source>
        <dbReference type="Proteomes" id="UP000199413"/>
    </source>
</evidence>
<dbReference type="GO" id="GO:0016747">
    <property type="term" value="F:acyltransferase activity, transferring groups other than amino-acyl groups"/>
    <property type="evidence" value="ECO:0007669"/>
    <property type="project" value="InterPro"/>
</dbReference>
<keyword evidence="4" id="KW-1185">Reference proteome</keyword>
<dbReference type="AlphaFoldDB" id="A0A1C6SR31"/>
<dbReference type="Proteomes" id="UP000199413">
    <property type="component" value="Unassembled WGS sequence"/>
</dbReference>
<evidence type="ECO:0000259" key="1">
    <source>
        <dbReference type="PROSITE" id="PS51186"/>
    </source>
</evidence>
<keyword evidence="3" id="KW-0808">Transferase</keyword>
<protein>
    <submittedName>
        <fullName evidence="3">Predicted acetyltransferase, GNAT superfamily</fullName>
    </submittedName>
</protein>
<reference evidence="4" key="1">
    <citation type="submission" date="2016-06" db="EMBL/GenBank/DDBJ databases">
        <authorList>
            <person name="Varghese N."/>
            <person name="Submissions Spin"/>
        </authorList>
    </citation>
    <scope>NUCLEOTIDE SEQUENCE [LARGE SCALE GENOMIC DNA]</scope>
    <source>
        <strain evidence="4">DSM 45431</strain>
    </source>
</reference>
<dbReference type="EMBL" id="FMHV01000002">
    <property type="protein sequence ID" value="SCL31957.1"/>
    <property type="molecule type" value="Genomic_DNA"/>
</dbReference>
<dbReference type="CDD" id="cd04301">
    <property type="entry name" value="NAT_SF"/>
    <property type="match status" value="1"/>
</dbReference>
<dbReference type="OrthoDB" id="3813843at2"/>
<dbReference type="PROSITE" id="PS51729">
    <property type="entry name" value="GNAT_YJDJ"/>
    <property type="match status" value="1"/>
</dbReference>
<evidence type="ECO:0000313" key="3">
    <source>
        <dbReference type="EMBL" id="SCL31957.1"/>
    </source>
</evidence>
<feature type="domain" description="N-acetyltransferase" evidence="2">
    <location>
        <begin position="40"/>
        <end position="126"/>
    </location>
</feature>
<feature type="domain" description="N-acetyltransferase" evidence="1">
    <location>
        <begin position="7"/>
        <end position="157"/>
    </location>
</feature>
<gene>
    <name evidence="3" type="ORF">GA0070624_4367</name>
</gene>
<dbReference type="InterPro" id="IPR016181">
    <property type="entry name" value="Acyl_CoA_acyltransferase"/>
</dbReference>
<dbReference type="InterPro" id="IPR000182">
    <property type="entry name" value="GNAT_dom"/>
</dbReference>